<dbReference type="VEuPathDB" id="FungiDB:BO71DRAFT_397083"/>
<gene>
    <name evidence="3" type="ORF">BO71DRAFT_397083</name>
</gene>
<keyword evidence="4" id="KW-1185">Reference proteome</keyword>
<evidence type="ECO:0000256" key="2">
    <source>
        <dbReference type="SAM" id="SignalP"/>
    </source>
</evidence>
<dbReference type="OrthoDB" id="10266233at2759"/>
<feature type="region of interest" description="Disordered" evidence="1">
    <location>
        <begin position="28"/>
        <end position="83"/>
    </location>
</feature>
<reference evidence="3 4" key="1">
    <citation type="submission" date="2018-02" db="EMBL/GenBank/DDBJ databases">
        <title>The genomes of Aspergillus section Nigri reveals drivers in fungal speciation.</title>
        <authorList>
            <consortium name="DOE Joint Genome Institute"/>
            <person name="Vesth T.C."/>
            <person name="Nybo J."/>
            <person name="Theobald S."/>
            <person name="Brandl J."/>
            <person name="Frisvad J.C."/>
            <person name="Nielsen K.F."/>
            <person name="Lyhne E.K."/>
            <person name="Kogle M.E."/>
            <person name="Kuo A."/>
            <person name="Riley R."/>
            <person name="Clum A."/>
            <person name="Nolan M."/>
            <person name="Lipzen A."/>
            <person name="Salamov A."/>
            <person name="Henrissat B."/>
            <person name="Wiebenga A."/>
            <person name="De vries R.P."/>
            <person name="Grigoriev I.V."/>
            <person name="Mortensen U.H."/>
            <person name="Andersen M.R."/>
            <person name="Baker S.E."/>
        </authorList>
    </citation>
    <scope>NUCLEOTIDE SEQUENCE [LARGE SCALE GENOMIC DNA]</scope>
    <source>
        <strain evidence="3 4">CBS 707.79</strain>
    </source>
</reference>
<evidence type="ECO:0000313" key="3">
    <source>
        <dbReference type="EMBL" id="PYH96470.1"/>
    </source>
</evidence>
<sequence>MMSGCLDVWVSGCLGVWVSGCLRVGGSRAAEDDGDGKVGEQTAAETTGQDQAHRESSQPGDGRGEISKAAKPVRHGSSPGMQY</sequence>
<proteinExistence type="predicted"/>
<dbReference type="Proteomes" id="UP000247810">
    <property type="component" value="Unassembled WGS sequence"/>
</dbReference>
<feature type="signal peptide" evidence="2">
    <location>
        <begin position="1"/>
        <end position="29"/>
    </location>
</feature>
<evidence type="ECO:0000256" key="1">
    <source>
        <dbReference type="SAM" id="MobiDB-lite"/>
    </source>
</evidence>
<dbReference type="EMBL" id="KZ825837">
    <property type="protein sequence ID" value="PYH96470.1"/>
    <property type="molecule type" value="Genomic_DNA"/>
</dbReference>
<feature type="compositionally biased region" description="Basic and acidic residues" evidence="1">
    <location>
        <begin position="51"/>
        <end position="68"/>
    </location>
</feature>
<keyword evidence="2" id="KW-0732">Signal</keyword>
<feature type="chain" id="PRO_5016318886" description="Secreted protein" evidence="2">
    <location>
        <begin position="30"/>
        <end position="83"/>
    </location>
</feature>
<evidence type="ECO:0008006" key="5">
    <source>
        <dbReference type="Google" id="ProtNLM"/>
    </source>
</evidence>
<protein>
    <recommendedName>
        <fullName evidence="5">Secreted protein</fullName>
    </recommendedName>
</protein>
<organism evidence="3 4">
    <name type="scientific">Aspergillus ellipticus CBS 707.79</name>
    <dbReference type="NCBI Taxonomy" id="1448320"/>
    <lineage>
        <taxon>Eukaryota</taxon>
        <taxon>Fungi</taxon>
        <taxon>Dikarya</taxon>
        <taxon>Ascomycota</taxon>
        <taxon>Pezizomycotina</taxon>
        <taxon>Eurotiomycetes</taxon>
        <taxon>Eurotiomycetidae</taxon>
        <taxon>Eurotiales</taxon>
        <taxon>Aspergillaceae</taxon>
        <taxon>Aspergillus</taxon>
        <taxon>Aspergillus subgen. Circumdati</taxon>
    </lineage>
</organism>
<feature type="compositionally biased region" description="Basic and acidic residues" evidence="1">
    <location>
        <begin position="29"/>
        <end position="38"/>
    </location>
</feature>
<name>A0A319DG83_9EURO</name>
<accession>A0A319DG83</accession>
<dbReference type="AlphaFoldDB" id="A0A319DG83"/>
<evidence type="ECO:0000313" key="4">
    <source>
        <dbReference type="Proteomes" id="UP000247810"/>
    </source>
</evidence>